<proteinExistence type="predicted"/>
<dbReference type="RefSeq" id="WP_092265363.1">
    <property type="nucleotide sequence ID" value="NZ_FNZA01000018.1"/>
</dbReference>
<dbReference type="EMBL" id="FNZA01000018">
    <property type="protein sequence ID" value="SEJ77255.1"/>
    <property type="molecule type" value="Genomic_DNA"/>
</dbReference>
<gene>
    <name evidence="1" type="ORF">SAMN04488058_11823</name>
</gene>
<dbReference type="InterPro" id="IPR024219">
    <property type="entry name" value="DUF3809"/>
</dbReference>
<keyword evidence="2" id="KW-1185">Reference proteome</keyword>
<evidence type="ECO:0008006" key="3">
    <source>
        <dbReference type="Google" id="ProtNLM"/>
    </source>
</evidence>
<dbReference type="OrthoDB" id="67053at2"/>
<reference evidence="2" key="1">
    <citation type="submission" date="2016-10" db="EMBL/GenBank/DDBJ databases">
        <authorList>
            <person name="Varghese N."/>
            <person name="Submissions S."/>
        </authorList>
    </citation>
    <scope>NUCLEOTIDE SEQUENCE [LARGE SCALE GENOMIC DNA]</scope>
    <source>
        <strain evidence="2">CGMCC 1.10218</strain>
    </source>
</reference>
<dbReference type="STRING" id="856736.SAMN04488058_11823"/>
<protein>
    <recommendedName>
        <fullName evidence="3">Carbon monoxide dehydrogenase subunit G</fullName>
    </recommendedName>
</protein>
<dbReference type="Proteomes" id="UP000199223">
    <property type="component" value="Unassembled WGS sequence"/>
</dbReference>
<accession>A0A1H7BV59</accession>
<dbReference type="Gene3D" id="3.30.530.70">
    <property type="entry name" value="Uncharacterised protein PF12723, DUF3809"/>
    <property type="match status" value="1"/>
</dbReference>
<organism evidence="1 2">
    <name type="scientific">Deinococcus reticulitermitis</name>
    <dbReference type="NCBI Taxonomy" id="856736"/>
    <lineage>
        <taxon>Bacteria</taxon>
        <taxon>Thermotogati</taxon>
        <taxon>Deinococcota</taxon>
        <taxon>Deinococci</taxon>
        <taxon>Deinococcales</taxon>
        <taxon>Deinococcaceae</taxon>
        <taxon>Deinococcus</taxon>
    </lineage>
</organism>
<dbReference type="AlphaFoldDB" id="A0A1H7BV59"/>
<evidence type="ECO:0000313" key="1">
    <source>
        <dbReference type="EMBL" id="SEJ77255.1"/>
    </source>
</evidence>
<name>A0A1H7BV59_9DEIO</name>
<sequence>MILDAEQQFTLIHPGGAVLALAFVRDPARALSQVRFLRDLQAEPSGVRGELLVTVPGLGEIDLPFRSGLLLTPGGARLQPQPLAGERAWVEVSGEAEVGAAGEMAFHFLFRAHLQTPGTEGWGGQAFEKMVRAAAGRTLERVARALPEGLSAALRGEAPVPGPDLSAVDPE</sequence>
<evidence type="ECO:0000313" key="2">
    <source>
        <dbReference type="Proteomes" id="UP000199223"/>
    </source>
</evidence>
<dbReference type="Pfam" id="PF12723">
    <property type="entry name" value="DUF3809"/>
    <property type="match status" value="1"/>
</dbReference>